<feature type="region of interest" description="Disordered" evidence="1">
    <location>
        <begin position="1"/>
        <end position="88"/>
    </location>
</feature>
<organism evidence="2 3">
    <name type="scientific">Dendrothele bispora (strain CBS 962.96)</name>
    <dbReference type="NCBI Taxonomy" id="1314807"/>
    <lineage>
        <taxon>Eukaryota</taxon>
        <taxon>Fungi</taxon>
        <taxon>Dikarya</taxon>
        <taxon>Basidiomycota</taxon>
        <taxon>Agaricomycotina</taxon>
        <taxon>Agaricomycetes</taxon>
        <taxon>Agaricomycetidae</taxon>
        <taxon>Agaricales</taxon>
        <taxon>Agaricales incertae sedis</taxon>
        <taxon>Dendrothele</taxon>
    </lineage>
</organism>
<name>A0A4V4HBP1_DENBC</name>
<dbReference type="Proteomes" id="UP000297245">
    <property type="component" value="Unassembled WGS sequence"/>
</dbReference>
<evidence type="ECO:0000313" key="3">
    <source>
        <dbReference type="Proteomes" id="UP000297245"/>
    </source>
</evidence>
<reference evidence="2 3" key="1">
    <citation type="journal article" date="2019" name="Nat. Ecol. Evol.">
        <title>Megaphylogeny resolves global patterns of mushroom evolution.</title>
        <authorList>
            <person name="Varga T."/>
            <person name="Krizsan K."/>
            <person name="Foldi C."/>
            <person name="Dima B."/>
            <person name="Sanchez-Garcia M."/>
            <person name="Sanchez-Ramirez S."/>
            <person name="Szollosi G.J."/>
            <person name="Szarkandi J.G."/>
            <person name="Papp V."/>
            <person name="Albert L."/>
            <person name="Andreopoulos W."/>
            <person name="Angelini C."/>
            <person name="Antonin V."/>
            <person name="Barry K.W."/>
            <person name="Bougher N.L."/>
            <person name="Buchanan P."/>
            <person name="Buyck B."/>
            <person name="Bense V."/>
            <person name="Catcheside P."/>
            <person name="Chovatia M."/>
            <person name="Cooper J."/>
            <person name="Damon W."/>
            <person name="Desjardin D."/>
            <person name="Finy P."/>
            <person name="Geml J."/>
            <person name="Haridas S."/>
            <person name="Hughes K."/>
            <person name="Justo A."/>
            <person name="Karasinski D."/>
            <person name="Kautmanova I."/>
            <person name="Kiss B."/>
            <person name="Kocsube S."/>
            <person name="Kotiranta H."/>
            <person name="LaButti K.M."/>
            <person name="Lechner B.E."/>
            <person name="Liimatainen K."/>
            <person name="Lipzen A."/>
            <person name="Lukacs Z."/>
            <person name="Mihaltcheva S."/>
            <person name="Morgado L.N."/>
            <person name="Niskanen T."/>
            <person name="Noordeloos M.E."/>
            <person name="Ohm R.A."/>
            <person name="Ortiz-Santana B."/>
            <person name="Ovrebo C."/>
            <person name="Racz N."/>
            <person name="Riley R."/>
            <person name="Savchenko A."/>
            <person name="Shiryaev A."/>
            <person name="Soop K."/>
            <person name="Spirin V."/>
            <person name="Szebenyi C."/>
            <person name="Tomsovsky M."/>
            <person name="Tulloss R.E."/>
            <person name="Uehling J."/>
            <person name="Grigoriev I.V."/>
            <person name="Vagvolgyi C."/>
            <person name="Papp T."/>
            <person name="Martin F.M."/>
            <person name="Miettinen O."/>
            <person name="Hibbett D.S."/>
            <person name="Nagy L.G."/>
        </authorList>
    </citation>
    <scope>NUCLEOTIDE SEQUENCE [LARGE SCALE GENOMIC DNA]</scope>
    <source>
        <strain evidence="2 3">CBS 962.96</strain>
    </source>
</reference>
<evidence type="ECO:0000313" key="2">
    <source>
        <dbReference type="EMBL" id="THU80195.1"/>
    </source>
</evidence>
<gene>
    <name evidence="2" type="ORF">K435DRAFT_874635</name>
</gene>
<sequence>MSLPPSFTSQPLCCNNGQRQITPSPAQSTPSSDTHLSGLQPDTRLSAPPPNSTSSTRPSSDQEDTPVGSKCAHVGSNDQRKRPHTCIR</sequence>
<dbReference type="EMBL" id="ML179930">
    <property type="protein sequence ID" value="THU80195.1"/>
    <property type="molecule type" value="Genomic_DNA"/>
</dbReference>
<feature type="compositionally biased region" description="Polar residues" evidence="1">
    <location>
        <begin position="1"/>
        <end position="37"/>
    </location>
</feature>
<dbReference type="AlphaFoldDB" id="A0A4V4HBP1"/>
<evidence type="ECO:0000256" key="1">
    <source>
        <dbReference type="SAM" id="MobiDB-lite"/>
    </source>
</evidence>
<accession>A0A4V4HBP1</accession>
<protein>
    <submittedName>
        <fullName evidence="2">Uncharacterized protein</fullName>
    </submittedName>
</protein>
<keyword evidence="3" id="KW-1185">Reference proteome</keyword>
<proteinExistence type="predicted"/>